<organism evidence="2 3">
    <name type="scientific">Ambispora gerdemannii</name>
    <dbReference type="NCBI Taxonomy" id="144530"/>
    <lineage>
        <taxon>Eukaryota</taxon>
        <taxon>Fungi</taxon>
        <taxon>Fungi incertae sedis</taxon>
        <taxon>Mucoromycota</taxon>
        <taxon>Glomeromycotina</taxon>
        <taxon>Glomeromycetes</taxon>
        <taxon>Archaeosporales</taxon>
        <taxon>Ambisporaceae</taxon>
        <taxon>Ambispora</taxon>
    </lineage>
</organism>
<evidence type="ECO:0000313" key="3">
    <source>
        <dbReference type="Proteomes" id="UP000789831"/>
    </source>
</evidence>
<name>A0A9N9CDA6_9GLOM</name>
<gene>
    <name evidence="2" type="ORF">AGERDE_LOCUS9025</name>
</gene>
<dbReference type="Proteomes" id="UP000789831">
    <property type="component" value="Unassembled WGS sequence"/>
</dbReference>
<reference evidence="2" key="1">
    <citation type="submission" date="2021-06" db="EMBL/GenBank/DDBJ databases">
        <authorList>
            <person name="Kallberg Y."/>
            <person name="Tangrot J."/>
            <person name="Rosling A."/>
        </authorList>
    </citation>
    <scope>NUCLEOTIDE SEQUENCE</scope>
    <source>
        <strain evidence="2">MT106</strain>
    </source>
</reference>
<feature type="region of interest" description="Disordered" evidence="1">
    <location>
        <begin position="151"/>
        <end position="192"/>
    </location>
</feature>
<evidence type="ECO:0000313" key="2">
    <source>
        <dbReference type="EMBL" id="CAG8599448.1"/>
    </source>
</evidence>
<feature type="compositionally biased region" description="Basic and acidic residues" evidence="1">
    <location>
        <begin position="165"/>
        <end position="180"/>
    </location>
</feature>
<keyword evidence="3" id="KW-1185">Reference proteome</keyword>
<protein>
    <submittedName>
        <fullName evidence="2">5236_t:CDS:1</fullName>
    </submittedName>
</protein>
<feature type="non-terminal residue" evidence="2">
    <location>
        <position position="192"/>
    </location>
</feature>
<dbReference type="AlphaFoldDB" id="A0A9N9CDA6"/>
<dbReference type="EMBL" id="CAJVPL010002103">
    <property type="protein sequence ID" value="CAG8599448.1"/>
    <property type="molecule type" value="Genomic_DNA"/>
</dbReference>
<proteinExistence type="predicted"/>
<comment type="caution">
    <text evidence="2">The sequence shown here is derived from an EMBL/GenBank/DDBJ whole genome shotgun (WGS) entry which is preliminary data.</text>
</comment>
<evidence type="ECO:0000256" key="1">
    <source>
        <dbReference type="SAM" id="MobiDB-lite"/>
    </source>
</evidence>
<sequence length="192" mass="21386">MKLDDEIKKIKQSSVNTTPTGMANSNISEQVENISQSKNAPASNITDNASNSDVCLEPSSWIKLCNAIILADNKTQEAIFCYCNFGKALIQRCNEIASEKQVNPESNTRIKKAKKLYKLFNAIDMDKIYRIHSFSADNNVPFDYNIEIESTSKSKIPEPSSGSDQKNHGSEKKNQDESKARNSAFSKLPEAE</sequence>
<accession>A0A9N9CDA6</accession>